<evidence type="ECO:0000313" key="2">
    <source>
        <dbReference type="Proteomes" id="UP001187192"/>
    </source>
</evidence>
<protein>
    <submittedName>
        <fullName evidence="1">Uncharacterized protein</fullName>
    </submittedName>
</protein>
<dbReference type="AlphaFoldDB" id="A0AA88JBF3"/>
<reference evidence="1" key="1">
    <citation type="submission" date="2023-07" db="EMBL/GenBank/DDBJ databases">
        <title>draft genome sequence of fig (Ficus carica).</title>
        <authorList>
            <person name="Takahashi T."/>
            <person name="Nishimura K."/>
        </authorList>
    </citation>
    <scope>NUCLEOTIDE SEQUENCE</scope>
</reference>
<organism evidence="1 2">
    <name type="scientific">Ficus carica</name>
    <name type="common">Common fig</name>
    <dbReference type="NCBI Taxonomy" id="3494"/>
    <lineage>
        <taxon>Eukaryota</taxon>
        <taxon>Viridiplantae</taxon>
        <taxon>Streptophyta</taxon>
        <taxon>Embryophyta</taxon>
        <taxon>Tracheophyta</taxon>
        <taxon>Spermatophyta</taxon>
        <taxon>Magnoliopsida</taxon>
        <taxon>eudicotyledons</taxon>
        <taxon>Gunneridae</taxon>
        <taxon>Pentapetalae</taxon>
        <taxon>rosids</taxon>
        <taxon>fabids</taxon>
        <taxon>Rosales</taxon>
        <taxon>Moraceae</taxon>
        <taxon>Ficeae</taxon>
        <taxon>Ficus</taxon>
    </lineage>
</organism>
<dbReference type="EMBL" id="BTGU01000285">
    <property type="protein sequence ID" value="GMN66081.1"/>
    <property type="molecule type" value="Genomic_DNA"/>
</dbReference>
<gene>
    <name evidence="1" type="ORF">TIFTF001_035143</name>
</gene>
<dbReference type="Proteomes" id="UP001187192">
    <property type="component" value="Unassembled WGS sequence"/>
</dbReference>
<name>A0AA88JBF3_FICCA</name>
<sequence length="53" mass="5852">MPMGGESLMVADLMSDENRIWDKDKIENTLWPVDHELILGIPLGNAAGGDKWA</sequence>
<proteinExistence type="predicted"/>
<comment type="caution">
    <text evidence="1">The sequence shown here is derived from an EMBL/GenBank/DDBJ whole genome shotgun (WGS) entry which is preliminary data.</text>
</comment>
<accession>A0AA88JBF3</accession>
<evidence type="ECO:0000313" key="1">
    <source>
        <dbReference type="EMBL" id="GMN66081.1"/>
    </source>
</evidence>
<keyword evidence="2" id="KW-1185">Reference proteome</keyword>